<evidence type="ECO:0000313" key="2">
    <source>
        <dbReference type="Proteomes" id="UP000240978"/>
    </source>
</evidence>
<keyword evidence="2" id="KW-1185">Reference proteome</keyword>
<evidence type="ECO:0000313" key="1">
    <source>
        <dbReference type="EMBL" id="PSL24517.1"/>
    </source>
</evidence>
<accession>A0A2P8FS48</accession>
<gene>
    <name evidence="1" type="ORF">CLV42_115104</name>
</gene>
<sequence length="215" mass="24816">MRTAVVIILLFCLGCLNKKAPESVPAHSRKVAVKLMDSLGIVTMYVPERYDTGFAWVHGSDCSSCDKMKCRFQSSSWHIYEESGWFYYPPTDSVDRVTIIYSPHLSYLDESDTTWIYKRNGYFREEEKMKDPVANNILIDTLCRIHDRPFSITGSHLYIEMACRELYELNALTSVRGVDITFQFELITPKGDSLSQHFVKNAMDVLQTIRFTKPL</sequence>
<organism evidence="1 2">
    <name type="scientific">Chitinophaga ginsengisoli</name>
    <dbReference type="NCBI Taxonomy" id="363837"/>
    <lineage>
        <taxon>Bacteria</taxon>
        <taxon>Pseudomonadati</taxon>
        <taxon>Bacteroidota</taxon>
        <taxon>Chitinophagia</taxon>
        <taxon>Chitinophagales</taxon>
        <taxon>Chitinophagaceae</taxon>
        <taxon>Chitinophaga</taxon>
    </lineage>
</organism>
<name>A0A2P8FS48_9BACT</name>
<dbReference type="Proteomes" id="UP000240978">
    <property type="component" value="Unassembled WGS sequence"/>
</dbReference>
<comment type="caution">
    <text evidence="1">The sequence shown here is derived from an EMBL/GenBank/DDBJ whole genome shotgun (WGS) entry which is preliminary data.</text>
</comment>
<dbReference type="RefSeq" id="WP_106605071.1">
    <property type="nucleotide sequence ID" value="NZ_PYGK01000015.1"/>
</dbReference>
<protein>
    <submittedName>
        <fullName evidence="1">Uncharacterized protein</fullName>
    </submittedName>
</protein>
<proteinExistence type="predicted"/>
<reference evidence="1 2" key="1">
    <citation type="submission" date="2018-03" db="EMBL/GenBank/DDBJ databases">
        <title>Genomic Encyclopedia of Archaeal and Bacterial Type Strains, Phase II (KMG-II): from individual species to whole genera.</title>
        <authorList>
            <person name="Goeker M."/>
        </authorList>
    </citation>
    <scope>NUCLEOTIDE SEQUENCE [LARGE SCALE GENOMIC DNA]</scope>
    <source>
        <strain evidence="1 2">DSM 18107</strain>
    </source>
</reference>
<dbReference type="OrthoDB" id="877984at2"/>
<dbReference type="AlphaFoldDB" id="A0A2P8FS48"/>
<dbReference type="EMBL" id="PYGK01000015">
    <property type="protein sequence ID" value="PSL24517.1"/>
    <property type="molecule type" value="Genomic_DNA"/>
</dbReference>